<keyword evidence="2" id="KW-1185">Reference proteome</keyword>
<name>A0ACB8CL35_DERSI</name>
<sequence length="668" mass="74719">MSSAQDTTIGDSVTKPVACVGVSLLLLVGFVAYALVMRGDSLVKLRHCKGLTCADPYKALESILNHTVKPCDDMYAHVCSRWKGNREHAGFLQESLDNYLTKMHDIFETSDVNAVGEGLGDGLRTCANLFSQCLAAMNSKAFSLKEDVPYLMNKLLLTRVMESRTSREALQEGTEASFTFDLNGFLTLRPQRMNTAAVIYARTAAILSLDRIVVAGKRHAKSASKKILVKQVNDEPPILDALVARPIDRLARMSSLSKGYLLVRDYDNTMALIRIVEKAPRQDVSLYLVVQMLVDLLIFDHVAHSEANDKWQVLRACSGAVSRATSHVWSSLSRQLMLNKTSLDPVLELFNDVKATVTSDEGFLRNLLEDSTYHHLQKTLANVSFVSNRELLEQQRNLVLTSGSGLPTDKNFVRNYVAVRHQTRSQALMWPPSALWDIASISEMELRPIYNDDTNSLFLSTVLEIPHIFYSDDSARLLNYGTLGAALALRDNSTWKTMQKQFFLRFCLAACESSDDAVVNGRHKCIWPLADSRAFSKVFDCPDKSTSDAVQLHYKAAMDTTTDADDGHHRTYYLALFAFFAISTMLKTIQRHIRVPYTLVVFLVAAGCTALYAMTSKRIDFYYGSIGVQAITVFMPAFVVHTTQGINNYIFRRCHMEIVFFSLGTFGT</sequence>
<dbReference type="Proteomes" id="UP000821865">
    <property type="component" value="Chromosome 6"/>
</dbReference>
<evidence type="ECO:0000313" key="1">
    <source>
        <dbReference type="EMBL" id="KAH7945676.1"/>
    </source>
</evidence>
<protein>
    <submittedName>
        <fullName evidence="1">Uncharacterized protein</fullName>
    </submittedName>
</protein>
<proteinExistence type="predicted"/>
<gene>
    <name evidence="1" type="ORF">HPB49_013754</name>
</gene>
<dbReference type="EMBL" id="CM023475">
    <property type="protein sequence ID" value="KAH7945676.1"/>
    <property type="molecule type" value="Genomic_DNA"/>
</dbReference>
<comment type="caution">
    <text evidence="1">The sequence shown here is derived from an EMBL/GenBank/DDBJ whole genome shotgun (WGS) entry which is preliminary data.</text>
</comment>
<reference evidence="1" key="1">
    <citation type="submission" date="2020-05" db="EMBL/GenBank/DDBJ databases">
        <title>Large-scale comparative analyses of tick genomes elucidate their genetic diversity and vector capacities.</title>
        <authorList>
            <person name="Jia N."/>
            <person name="Wang J."/>
            <person name="Shi W."/>
            <person name="Du L."/>
            <person name="Sun Y."/>
            <person name="Zhan W."/>
            <person name="Jiang J."/>
            <person name="Wang Q."/>
            <person name="Zhang B."/>
            <person name="Ji P."/>
            <person name="Sakyi L.B."/>
            <person name="Cui X."/>
            <person name="Yuan T."/>
            <person name="Jiang B."/>
            <person name="Yang W."/>
            <person name="Lam T.T.-Y."/>
            <person name="Chang Q."/>
            <person name="Ding S."/>
            <person name="Wang X."/>
            <person name="Zhu J."/>
            <person name="Ruan X."/>
            <person name="Zhao L."/>
            <person name="Wei J."/>
            <person name="Que T."/>
            <person name="Du C."/>
            <person name="Cheng J."/>
            <person name="Dai P."/>
            <person name="Han X."/>
            <person name="Huang E."/>
            <person name="Gao Y."/>
            <person name="Liu J."/>
            <person name="Shao H."/>
            <person name="Ye R."/>
            <person name="Li L."/>
            <person name="Wei W."/>
            <person name="Wang X."/>
            <person name="Wang C."/>
            <person name="Yang T."/>
            <person name="Huo Q."/>
            <person name="Li W."/>
            <person name="Guo W."/>
            <person name="Chen H."/>
            <person name="Zhou L."/>
            <person name="Ni X."/>
            <person name="Tian J."/>
            <person name="Zhou Y."/>
            <person name="Sheng Y."/>
            <person name="Liu T."/>
            <person name="Pan Y."/>
            <person name="Xia L."/>
            <person name="Li J."/>
            <person name="Zhao F."/>
            <person name="Cao W."/>
        </authorList>
    </citation>
    <scope>NUCLEOTIDE SEQUENCE</scope>
    <source>
        <strain evidence="1">Dsil-2018</strain>
    </source>
</reference>
<organism evidence="1 2">
    <name type="scientific">Dermacentor silvarum</name>
    <name type="common">Tick</name>
    <dbReference type="NCBI Taxonomy" id="543639"/>
    <lineage>
        <taxon>Eukaryota</taxon>
        <taxon>Metazoa</taxon>
        <taxon>Ecdysozoa</taxon>
        <taxon>Arthropoda</taxon>
        <taxon>Chelicerata</taxon>
        <taxon>Arachnida</taxon>
        <taxon>Acari</taxon>
        <taxon>Parasitiformes</taxon>
        <taxon>Ixodida</taxon>
        <taxon>Ixodoidea</taxon>
        <taxon>Ixodidae</taxon>
        <taxon>Rhipicephalinae</taxon>
        <taxon>Dermacentor</taxon>
    </lineage>
</organism>
<accession>A0ACB8CL35</accession>
<evidence type="ECO:0000313" key="2">
    <source>
        <dbReference type="Proteomes" id="UP000821865"/>
    </source>
</evidence>